<feature type="chain" id="PRO_5045068360" evidence="2">
    <location>
        <begin position="34"/>
        <end position="302"/>
    </location>
</feature>
<evidence type="ECO:0000259" key="3">
    <source>
        <dbReference type="Pfam" id="PF01261"/>
    </source>
</evidence>
<dbReference type="PANTHER" id="PTHR12110">
    <property type="entry name" value="HYDROXYPYRUVATE ISOMERASE"/>
    <property type="match status" value="1"/>
</dbReference>
<dbReference type="RefSeq" id="WP_106269386.1">
    <property type="nucleotide sequence ID" value="NZ_PVTX01000011.1"/>
</dbReference>
<dbReference type="SUPFAM" id="SSF51658">
    <property type="entry name" value="Xylose isomerase-like"/>
    <property type="match status" value="1"/>
</dbReference>
<dbReference type="PANTHER" id="PTHR12110:SF41">
    <property type="entry name" value="INOSOSE DEHYDRATASE"/>
    <property type="match status" value="1"/>
</dbReference>
<dbReference type="Pfam" id="PF01261">
    <property type="entry name" value="AP_endonuc_2"/>
    <property type="match status" value="1"/>
</dbReference>
<proteinExistence type="predicted"/>
<dbReference type="InterPro" id="IPR013022">
    <property type="entry name" value="Xyl_isomerase-like_TIM-brl"/>
</dbReference>
<feature type="signal peptide" evidence="2">
    <location>
        <begin position="1"/>
        <end position="33"/>
    </location>
</feature>
<dbReference type="PROSITE" id="PS51318">
    <property type="entry name" value="TAT"/>
    <property type="match status" value="1"/>
</dbReference>
<organism evidence="4 5">
    <name type="scientific">Isoptericola halotolerans</name>
    <dbReference type="NCBI Taxonomy" id="300560"/>
    <lineage>
        <taxon>Bacteria</taxon>
        <taxon>Bacillati</taxon>
        <taxon>Actinomycetota</taxon>
        <taxon>Actinomycetes</taxon>
        <taxon>Micrococcales</taxon>
        <taxon>Promicromonosporaceae</taxon>
        <taxon>Isoptericola</taxon>
    </lineage>
</organism>
<evidence type="ECO:0000313" key="4">
    <source>
        <dbReference type="EMBL" id="PRZ04040.1"/>
    </source>
</evidence>
<feature type="domain" description="Xylose isomerase-like TIM barrel" evidence="3">
    <location>
        <begin position="70"/>
        <end position="297"/>
    </location>
</feature>
<accession>A0ABX5EB18</accession>
<evidence type="ECO:0000256" key="2">
    <source>
        <dbReference type="SAM" id="SignalP"/>
    </source>
</evidence>
<dbReference type="InterPro" id="IPR050312">
    <property type="entry name" value="IolE/XylAMocC-like"/>
</dbReference>
<protein>
    <submittedName>
        <fullName evidence="4">Sugar phosphate isomerase/epimerase</fullName>
    </submittedName>
</protein>
<keyword evidence="1" id="KW-0119">Carbohydrate metabolism</keyword>
<comment type="caution">
    <text evidence="4">The sequence shown here is derived from an EMBL/GenBank/DDBJ whole genome shotgun (WGS) entry which is preliminary data.</text>
</comment>
<evidence type="ECO:0000256" key="1">
    <source>
        <dbReference type="ARBA" id="ARBA00023277"/>
    </source>
</evidence>
<dbReference type="GO" id="GO:0016853">
    <property type="term" value="F:isomerase activity"/>
    <property type="evidence" value="ECO:0007669"/>
    <property type="project" value="UniProtKB-KW"/>
</dbReference>
<keyword evidence="4" id="KW-0413">Isomerase</keyword>
<dbReference type="InterPro" id="IPR006311">
    <property type="entry name" value="TAT_signal"/>
</dbReference>
<dbReference type="Proteomes" id="UP000239895">
    <property type="component" value="Unassembled WGS sequence"/>
</dbReference>
<dbReference type="InterPro" id="IPR036237">
    <property type="entry name" value="Xyl_isomerase-like_sf"/>
</dbReference>
<reference evidence="4 5" key="1">
    <citation type="submission" date="2018-03" db="EMBL/GenBank/DDBJ databases">
        <title>Comparative analysis of microorganisms from saline springs in Andes Mountain Range, Colombia.</title>
        <authorList>
            <person name="Rubin E."/>
        </authorList>
    </citation>
    <scope>NUCLEOTIDE SEQUENCE [LARGE SCALE GENOMIC DNA]</scope>
    <source>
        <strain evidence="4 5">CG 23</strain>
    </source>
</reference>
<gene>
    <name evidence="4" type="ORF">BCL65_11174</name>
</gene>
<dbReference type="Gene3D" id="3.20.20.150">
    <property type="entry name" value="Divalent-metal-dependent TIM barrel enzymes"/>
    <property type="match status" value="1"/>
</dbReference>
<keyword evidence="2" id="KW-0732">Signal</keyword>
<evidence type="ECO:0000313" key="5">
    <source>
        <dbReference type="Proteomes" id="UP000239895"/>
    </source>
</evidence>
<dbReference type="EMBL" id="PVTX01000011">
    <property type="protein sequence ID" value="PRZ04040.1"/>
    <property type="molecule type" value="Genomic_DNA"/>
</dbReference>
<sequence>MSKNPPARRRLRTAAATATGLALALSAAGSAAAAPPEDAGRTVPASKISIQMFSLIPWVAEDGLDSVLGELADMGYRNIEPFGGNFSGYTAEEFRALVKKHGLKVSAAHNSTNEATWDQTLAYSKTIGQHYVGSGGFASPGIGSYEDTLATAATLNRLGEAASKQGLHKIFGHNHQQEFTTVYTDPATGEEKSAWEIIADNTDPRYVTFEVDVLWAYDAGVDVVELLEEYGDRIELLHVKDGFLNGDARATFADVGEGEIDWEPILEAAHGHVKYYTVEYDFAPDGREFAQDSFEYLDNLTY</sequence>
<keyword evidence="5" id="KW-1185">Reference proteome</keyword>
<name>A0ABX5EB18_9MICO</name>